<keyword evidence="1" id="KW-0805">Transcription regulation</keyword>
<keyword evidence="2" id="KW-0238">DNA-binding</keyword>
<organism evidence="5 6">
    <name type="scientific">Spiroplasma eriocheiris</name>
    <dbReference type="NCBI Taxonomy" id="315358"/>
    <lineage>
        <taxon>Bacteria</taxon>
        <taxon>Bacillati</taxon>
        <taxon>Mycoplasmatota</taxon>
        <taxon>Mollicutes</taxon>
        <taxon>Entomoplasmatales</taxon>
        <taxon>Spiroplasmataceae</taxon>
        <taxon>Spiroplasma</taxon>
    </lineage>
</organism>
<dbReference type="PROSITE" id="PS50949">
    <property type="entry name" value="HTH_GNTR"/>
    <property type="match status" value="1"/>
</dbReference>
<dbReference type="InterPro" id="IPR000524">
    <property type="entry name" value="Tscrpt_reg_HTH_GntR"/>
</dbReference>
<evidence type="ECO:0000313" key="5">
    <source>
        <dbReference type="EMBL" id="AKM54218.1"/>
    </source>
</evidence>
<dbReference type="STRING" id="315358.SERIO_v1c06480"/>
<dbReference type="Pfam" id="PF00392">
    <property type="entry name" value="GntR"/>
    <property type="match status" value="1"/>
</dbReference>
<name>A0A0H3XHM5_9MOLU</name>
<dbReference type="KEGG" id="seri:SERIO_v1c06480"/>
<keyword evidence="6" id="KW-1185">Reference proteome</keyword>
<dbReference type="EMBL" id="CP011856">
    <property type="protein sequence ID" value="AKM54218.1"/>
    <property type="molecule type" value="Genomic_DNA"/>
</dbReference>
<dbReference type="Gene3D" id="1.10.10.10">
    <property type="entry name" value="Winged helix-like DNA-binding domain superfamily/Winged helix DNA-binding domain"/>
    <property type="match status" value="1"/>
</dbReference>
<keyword evidence="3" id="KW-0804">Transcription</keyword>
<dbReference type="GO" id="GO:0003700">
    <property type="term" value="F:DNA-binding transcription factor activity"/>
    <property type="evidence" value="ECO:0007669"/>
    <property type="project" value="InterPro"/>
</dbReference>
<dbReference type="SUPFAM" id="SSF48008">
    <property type="entry name" value="GntR ligand-binding domain-like"/>
    <property type="match status" value="1"/>
</dbReference>
<proteinExistence type="predicted"/>
<dbReference type="Pfam" id="PF07729">
    <property type="entry name" value="FCD"/>
    <property type="match status" value="1"/>
</dbReference>
<evidence type="ECO:0000259" key="4">
    <source>
        <dbReference type="PROSITE" id="PS50949"/>
    </source>
</evidence>
<dbReference type="PANTHER" id="PTHR43537:SF24">
    <property type="entry name" value="GLUCONATE OPERON TRANSCRIPTIONAL REPRESSOR"/>
    <property type="match status" value="1"/>
</dbReference>
<evidence type="ECO:0000256" key="2">
    <source>
        <dbReference type="ARBA" id="ARBA00023125"/>
    </source>
</evidence>
<dbReference type="GO" id="GO:0003677">
    <property type="term" value="F:DNA binding"/>
    <property type="evidence" value="ECO:0007669"/>
    <property type="project" value="UniProtKB-KW"/>
</dbReference>
<dbReference type="Gene3D" id="1.20.120.530">
    <property type="entry name" value="GntR ligand-binding domain-like"/>
    <property type="match status" value="1"/>
</dbReference>
<dbReference type="CDD" id="cd07377">
    <property type="entry name" value="WHTH_GntR"/>
    <property type="match status" value="1"/>
</dbReference>
<protein>
    <submittedName>
        <fullName evidence="5">GntR family transcriptional regulator</fullName>
    </submittedName>
</protein>
<dbReference type="AlphaFoldDB" id="A0A0H3XHM5"/>
<dbReference type="InterPro" id="IPR036388">
    <property type="entry name" value="WH-like_DNA-bd_sf"/>
</dbReference>
<feature type="domain" description="HTH gntR-type" evidence="4">
    <location>
        <begin position="4"/>
        <end position="71"/>
    </location>
</feature>
<dbReference type="PANTHER" id="PTHR43537">
    <property type="entry name" value="TRANSCRIPTIONAL REGULATOR, GNTR FAMILY"/>
    <property type="match status" value="1"/>
</dbReference>
<evidence type="ECO:0000256" key="3">
    <source>
        <dbReference type="ARBA" id="ARBA00023163"/>
    </source>
</evidence>
<reference evidence="5 6" key="1">
    <citation type="journal article" date="2015" name="Genome Biol. Evol.">
        <title>Found and Lost: The Fates of Horizontally Acquired Genes in Arthropod-Symbiotic Spiroplasma.</title>
        <authorList>
            <person name="Lo W.S."/>
            <person name="Gasparich G.E."/>
            <person name="Kuo C.H."/>
        </authorList>
    </citation>
    <scope>NUCLEOTIDE SEQUENCE [LARGE SCALE GENOMIC DNA]</scope>
    <source>
        <strain evidence="6">TDA-040725-5</strain>
    </source>
</reference>
<dbReference type="InterPro" id="IPR036390">
    <property type="entry name" value="WH_DNA-bd_sf"/>
</dbReference>
<dbReference type="Proteomes" id="UP000035661">
    <property type="component" value="Chromosome"/>
</dbReference>
<dbReference type="SMART" id="SM00345">
    <property type="entry name" value="HTH_GNTR"/>
    <property type="match status" value="1"/>
</dbReference>
<dbReference type="RefSeq" id="WP_053040829.1">
    <property type="nucleotide sequence ID" value="NZ_CP011856.1"/>
</dbReference>
<dbReference type="InterPro" id="IPR011711">
    <property type="entry name" value="GntR_C"/>
</dbReference>
<dbReference type="SUPFAM" id="SSF46785">
    <property type="entry name" value="Winged helix' DNA-binding domain"/>
    <property type="match status" value="1"/>
</dbReference>
<dbReference type="PATRIC" id="fig|743698.3.peg.650"/>
<evidence type="ECO:0000313" key="6">
    <source>
        <dbReference type="Proteomes" id="UP000035661"/>
    </source>
</evidence>
<evidence type="ECO:0000256" key="1">
    <source>
        <dbReference type="ARBA" id="ARBA00023015"/>
    </source>
</evidence>
<gene>
    <name evidence="5" type="ORF">SERIO_v1c06480</name>
</gene>
<sequence length="215" mass="25130">MTKQNNKLELYALILNDILTGKFQPGERLREQKLAQQYGTSRTPIREVIRLLENDNLLTVVPNAGAQLKIFTIKEIDELYLLRYHLELMIYTYIIENMNSELHTKISNLITILKAVDLTDTKLIAQANDLFNKTMLQLANFRIIDTYYAALTNLFAYLRNFTNYDVESKRRIEAVFEHIAICQTILAQDLVATEKLLTEHLENAKKHFINKYNFK</sequence>
<accession>A0A0H3XHM5</accession>
<reference evidence="6" key="2">
    <citation type="submission" date="2015-06" db="EMBL/GenBank/DDBJ databases">
        <title>Complete genome sequence of Spiroplasma eriocheiris TDA-040725-5 (DSM 21848).</title>
        <authorList>
            <person name="Lo W.-S."/>
            <person name="Kuo C.-H."/>
        </authorList>
    </citation>
    <scope>NUCLEOTIDE SEQUENCE [LARGE SCALE GENOMIC DNA]</scope>
    <source>
        <strain evidence="6">TDA-040725-5</strain>
    </source>
</reference>
<dbReference type="InterPro" id="IPR008920">
    <property type="entry name" value="TF_FadR/GntR_C"/>
</dbReference>